<feature type="chain" id="PRO_5016983311" evidence="1">
    <location>
        <begin position="21"/>
        <end position="219"/>
    </location>
</feature>
<evidence type="ECO:0000313" key="3">
    <source>
        <dbReference type="EMBL" id="RBL90217.1"/>
    </source>
</evidence>
<dbReference type="InterPro" id="IPR013830">
    <property type="entry name" value="SGNH_hydro"/>
</dbReference>
<dbReference type="Gene3D" id="3.40.50.1110">
    <property type="entry name" value="SGNH hydrolase"/>
    <property type="match status" value="1"/>
</dbReference>
<comment type="caution">
    <text evidence="3">The sequence shown here is derived from an EMBL/GenBank/DDBJ whole genome shotgun (WGS) entry which is preliminary data.</text>
</comment>
<dbReference type="OrthoDB" id="9790057at2"/>
<protein>
    <submittedName>
        <fullName evidence="3">GDSL family lipase</fullName>
    </submittedName>
</protein>
<keyword evidence="4" id="KW-1185">Reference proteome</keyword>
<dbReference type="EMBL" id="QFFJ01000002">
    <property type="protein sequence ID" value="RBL90217.1"/>
    <property type="molecule type" value="Genomic_DNA"/>
</dbReference>
<evidence type="ECO:0000259" key="2">
    <source>
        <dbReference type="Pfam" id="PF13472"/>
    </source>
</evidence>
<dbReference type="PANTHER" id="PTHR30383:SF5">
    <property type="entry name" value="SGNH HYDROLASE-TYPE ESTERASE DOMAIN-CONTAINING PROTEIN"/>
    <property type="match status" value="1"/>
</dbReference>
<dbReference type="Proteomes" id="UP000253410">
    <property type="component" value="Unassembled WGS sequence"/>
</dbReference>
<keyword evidence="1" id="KW-0732">Signal</keyword>
<dbReference type="Pfam" id="PF13472">
    <property type="entry name" value="Lipase_GDSL_2"/>
    <property type="match status" value="1"/>
</dbReference>
<dbReference type="SUPFAM" id="SSF52266">
    <property type="entry name" value="SGNH hydrolase"/>
    <property type="match status" value="1"/>
</dbReference>
<dbReference type="RefSeq" id="WP_113618968.1">
    <property type="nucleotide sequence ID" value="NZ_QFFJ01000002.1"/>
</dbReference>
<gene>
    <name evidence="3" type="ORF">DF182_27515</name>
</gene>
<dbReference type="PANTHER" id="PTHR30383">
    <property type="entry name" value="THIOESTERASE 1/PROTEASE 1/LYSOPHOSPHOLIPASE L1"/>
    <property type="match status" value="1"/>
</dbReference>
<sequence>MIKCFFSALLCLLAVQSLQAQSPARYKEDVRAIKKYDEMYTPPARPILFIGSSSIRKWNDLERTFCNYVVMNRGFGGAVTNDVITYANELIFDYHPRQIVIYVGENDMPEGATADSLLNRFKQLYSVIRAKLPQVPIEYVSIKPSPSRVQYIKTAEEGNRLIRQFLSGEANTHFIDVFSLMLDKQHKPRPELFVEDMLHMNPKGYAIWRKAIAPYLLKQ</sequence>
<name>A0A365XV25_9BACT</name>
<feature type="domain" description="SGNH hydrolase-type esterase" evidence="2">
    <location>
        <begin position="60"/>
        <end position="207"/>
    </location>
</feature>
<dbReference type="InterPro" id="IPR051532">
    <property type="entry name" value="Ester_Hydrolysis_Enzymes"/>
</dbReference>
<accession>A0A365XV25</accession>
<feature type="signal peptide" evidence="1">
    <location>
        <begin position="1"/>
        <end position="20"/>
    </location>
</feature>
<reference evidence="3 4" key="1">
    <citation type="submission" date="2018-05" db="EMBL/GenBank/DDBJ databases">
        <title>Chitinophaga sp. K3CV102501T nov., isolated from isolated from a monsoon evergreen broad-leaved forest soil.</title>
        <authorList>
            <person name="Lv Y."/>
        </authorList>
    </citation>
    <scope>NUCLEOTIDE SEQUENCE [LARGE SCALE GENOMIC DNA]</scope>
    <source>
        <strain evidence="3 4">GDMCC 1.1325</strain>
    </source>
</reference>
<evidence type="ECO:0000313" key="4">
    <source>
        <dbReference type="Proteomes" id="UP000253410"/>
    </source>
</evidence>
<proteinExistence type="predicted"/>
<organism evidence="3 4">
    <name type="scientific">Chitinophaga flava</name>
    <dbReference type="NCBI Taxonomy" id="2259036"/>
    <lineage>
        <taxon>Bacteria</taxon>
        <taxon>Pseudomonadati</taxon>
        <taxon>Bacteroidota</taxon>
        <taxon>Chitinophagia</taxon>
        <taxon>Chitinophagales</taxon>
        <taxon>Chitinophagaceae</taxon>
        <taxon>Chitinophaga</taxon>
    </lineage>
</organism>
<dbReference type="GO" id="GO:0004622">
    <property type="term" value="F:phosphatidylcholine lysophospholipase activity"/>
    <property type="evidence" value="ECO:0007669"/>
    <property type="project" value="TreeGrafter"/>
</dbReference>
<dbReference type="AlphaFoldDB" id="A0A365XV25"/>
<dbReference type="InterPro" id="IPR036514">
    <property type="entry name" value="SGNH_hydro_sf"/>
</dbReference>
<evidence type="ECO:0000256" key="1">
    <source>
        <dbReference type="SAM" id="SignalP"/>
    </source>
</evidence>